<name>A0A8S5VI97_9CAUD</name>
<organism evidence="1">
    <name type="scientific">Siphoviridae sp. cthu813</name>
    <dbReference type="NCBI Taxonomy" id="2825618"/>
    <lineage>
        <taxon>Viruses</taxon>
        <taxon>Duplodnaviria</taxon>
        <taxon>Heunggongvirae</taxon>
        <taxon>Uroviricota</taxon>
        <taxon>Caudoviricetes</taxon>
    </lineage>
</organism>
<reference evidence="1" key="1">
    <citation type="journal article" date="2021" name="Proc. Natl. Acad. Sci. U.S.A.">
        <title>A Catalog of Tens of Thousands of Viruses from Human Metagenomes Reveals Hidden Associations with Chronic Diseases.</title>
        <authorList>
            <person name="Tisza M.J."/>
            <person name="Buck C.B."/>
        </authorList>
    </citation>
    <scope>NUCLEOTIDE SEQUENCE</scope>
    <source>
        <strain evidence="1">Cthu813</strain>
    </source>
</reference>
<protein>
    <submittedName>
        <fullName evidence="1">Uncharacterized protein</fullName>
    </submittedName>
</protein>
<accession>A0A8S5VI97</accession>
<dbReference type="EMBL" id="BK016270">
    <property type="protein sequence ID" value="DAG06436.1"/>
    <property type="molecule type" value="Genomic_DNA"/>
</dbReference>
<sequence>MTENMIATFAKEEKRRLDILGNPATITYAYFEMDEGTRIIPFYGDFFNGNGYHVDRFYILKGNDALKQAVESVEGTYGCRVYAAIYNRYGELGDMLTLLTISSDESDWEQEREDLKEMRPIAYVHNFTYPEFSEWGSVLLRTNGNVLERIG</sequence>
<proteinExistence type="predicted"/>
<evidence type="ECO:0000313" key="1">
    <source>
        <dbReference type="EMBL" id="DAG06436.1"/>
    </source>
</evidence>